<evidence type="ECO:0000256" key="1">
    <source>
        <dbReference type="ARBA" id="ARBA00004162"/>
    </source>
</evidence>
<dbReference type="InterPro" id="IPR052027">
    <property type="entry name" value="PspC"/>
</dbReference>
<keyword evidence="3 6" id="KW-0812">Transmembrane</keyword>
<dbReference type="PANTHER" id="PTHR33885:SF3">
    <property type="entry name" value="PHAGE SHOCK PROTEIN C"/>
    <property type="match status" value="1"/>
</dbReference>
<sequence>MTRISDLHGERSAPARLYRDPERGWIAGVCAGIADYLSISVAGVRFLTIVALLFFMPFVIIAYIALALLLPRRPRALYQSAEEERAWRQLRQSPPETLHRVRARFRDLERRLQRMERHVTSGRYDLDREFRDLNRR</sequence>
<comment type="subcellular location">
    <subcellularLocation>
        <location evidence="1">Cell membrane</location>
        <topology evidence="1">Single-pass membrane protein</topology>
    </subcellularLocation>
</comment>
<evidence type="ECO:0000256" key="6">
    <source>
        <dbReference type="SAM" id="Phobius"/>
    </source>
</evidence>
<evidence type="ECO:0000256" key="4">
    <source>
        <dbReference type="ARBA" id="ARBA00022989"/>
    </source>
</evidence>
<dbReference type="GO" id="GO:0005886">
    <property type="term" value="C:plasma membrane"/>
    <property type="evidence" value="ECO:0007669"/>
    <property type="project" value="UniProtKB-SubCell"/>
</dbReference>
<dbReference type="InterPro" id="IPR014320">
    <property type="entry name" value="Phageshock_PspC"/>
</dbReference>
<accession>A0AAP6JE06</accession>
<dbReference type="NCBIfam" id="TIGR02978">
    <property type="entry name" value="phageshock_pspC"/>
    <property type="match status" value="1"/>
</dbReference>
<protein>
    <submittedName>
        <fullName evidence="8">Envelope stress response membrane protein PspC</fullName>
    </submittedName>
</protein>
<dbReference type="EMBL" id="JAYGII010000006">
    <property type="protein sequence ID" value="MEA5445103.1"/>
    <property type="molecule type" value="Genomic_DNA"/>
</dbReference>
<feature type="domain" description="Phage shock protein PspC N-terminal" evidence="7">
    <location>
        <begin position="16"/>
        <end position="72"/>
    </location>
</feature>
<gene>
    <name evidence="8" type="primary">pspC</name>
    <name evidence="8" type="ORF">VCB98_04620</name>
</gene>
<keyword evidence="4 6" id="KW-1133">Transmembrane helix</keyword>
<dbReference type="Pfam" id="PF04024">
    <property type="entry name" value="PspC"/>
    <property type="match status" value="1"/>
</dbReference>
<keyword evidence="5 6" id="KW-0472">Membrane</keyword>
<dbReference type="PANTHER" id="PTHR33885">
    <property type="entry name" value="PHAGE SHOCK PROTEIN C"/>
    <property type="match status" value="1"/>
</dbReference>
<dbReference type="Proteomes" id="UP001302316">
    <property type="component" value="Unassembled WGS sequence"/>
</dbReference>
<evidence type="ECO:0000259" key="7">
    <source>
        <dbReference type="Pfam" id="PF04024"/>
    </source>
</evidence>
<dbReference type="RefSeq" id="WP_346050734.1">
    <property type="nucleotide sequence ID" value="NZ_JAYGII010000006.1"/>
</dbReference>
<evidence type="ECO:0000256" key="2">
    <source>
        <dbReference type="ARBA" id="ARBA00022475"/>
    </source>
</evidence>
<keyword evidence="2" id="KW-1003">Cell membrane</keyword>
<reference evidence="8 9" key="1">
    <citation type="submission" date="2023-12" db="EMBL/GenBank/DDBJ databases">
        <title>Whole-genome sequencing of halo(alkali)philic microorganisms from hypersaline lakes.</title>
        <authorList>
            <person name="Sorokin D.Y."/>
            <person name="Merkel A.Y."/>
            <person name="Messina E."/>
            <person name="Yakimov M."/>
        </authorList>
    </citation>
    <scope>NUCLEOTIDE SEQUENCE [LARGE SCALE GENOMIC DNA]</scope>
    <source>
        <strain evidence="8 9">AB-CW1</strain>
    </source>
</reference>
<name>A0AAP6JE06_9GAMM</name>
<feature type="transmembrane region" description="Helical" evidence="6">
    <location>
        <begin position="46"/>
        <end position="70"/>
    </location>
</feature>
<keyword evidence="9" id="KW-1185">Reference proteome</keyword>
<dbReference type="InterPro" id="IPR007168">
    <property type="entry name" value="Phageshock_PspC_N"/>
</dbReference>
<dbReference type="AlphaFoldDB" id="A0AAP6JE06"/>
<evidence type="ECO:0000256" key="3">
    <source>
        <dbReference type="ARBA" id="ARBA00022692"/>
    </source>
</evidence>
<evidence type="ECO:0000313" key="8">
    <source>
        <dbReference type="EMBL" id="MEA5445103.1"/>
    </source>
</evidence>
<evidence type="ECO:0000313" key="9">
    <source>
        <dbReference type="Proteomes" id="UP001302316"/>
    </source>
</evidence>
<evidence type="ECO:0000256" key="5">
    <source>
        <dbReference type="ARBA" id="ARBA00023136"/>
    </source>
</evidence>
<organism evidence="8 9">
    <name type="scientific">Natronospira elongata</name>
    <dbReference type="NCBI Taxonomy" id="3110268"/>
    <lineage>
        <taxon>Bacteria</taxon>
        <taxon>Pseudomonadati</taxon>
        <taxon>Pseudomonadota</taxon>
        <taxon>Gammaproteobacteria</taxon>
        <taxon>Natronospirales</taxon>
        <taxon>Natronospiraceae</taxon>
        <taxon>Natronospira</taxon>
    </lineage>
</organism>
<comment type="caution">
    <text evidence="8">The sequence shown here is derived from an EMBL/GenBank/DDBJ whole genome shotgun (WGS) entry which is preliminary data.</text>
</comment>
<proteinExistence type="predicted"/>